<reference evidence="1 2" key="1">
    <citation type="submission" date="2014-06" db="EMBL/GenBank/DDBJ databases">
        <title>The genome of the endonuclear symbiont Nucleicultrix amoebiphila.</title>
        <authorList>
            <person name="Schulz F."/>
            <person name="Horn M."/>
        </authorList>
    </citation>
    <scope>NUCLEOTIDE SEQUENCE [LARGE SCALE GENOMIC DNA]</scope>
    <source>
        <strain evidence="1 2">FS5</strain>
    </source>
</reference>
<dbReference type="EMBL" id="CP008743">
    <property type="protein sequence ID" value="ARN84408.1"/>
    <property type="molecule type" value="Genomic_DNA"/>
</dbReference>
<evidence type="ECO:0000313" key="1">
    <source>
        <dbReference type="EMBL" id="ARN84408.1"/>
    </source>
</evidence>
<organism evidence="1 2">
    <name type="scientific">Candidatus Nucleicultrix amoebiphila FS5</name>
    <dbReference type="NCBI Taxonomy" id="1414854"/>
    <lineage>
        <taxon>Bacteria</taxon>
        <taxon>Pseudomonadati</taxon>
        <taxon>Pseudomonadota</taxon>
        <taxon>Alphaproteobacteria</taxon>
        <taxon>Holosporales</taxon>
        <taxon>Candidatus Nucleicultricaceae</taxon>
        <taxon>Candidatus Nucleicultrix</taxon>
    </lineage>
</organism>
<protein>
    <submittedName>
        <fullName evidence="1">Uncharacterized protein</fullName>
    </submittedName>
</protein>
<sequence>MNKLLSLTAAIFITTSVNASKIDIFQDSEAYVANAQKNFKGTFKTSLLSTQDSVKPLEEQTLEVSFKPLAHFTSVEVPSFSRYVGDSEFVRFSGVISFGDAVISLNDFVQSGLVTDVKLNISSTPLTATFLPGNSSH</sequence>
<gene>
    <name evidence="1" type="ORF">GQ61_02690</name>
</gene>
<accession>A0A1W6N3S4</accession>
<dbReference type="KEGG" id="naf:GQ61_02690"/>
<proteinExistence type="predicted"/>
<dbReference type="Proteomes" id="UP000237351">
    <property type="component" value="Chromosome"/>
</dbReference>
<keyword evidence="2" id="KW-1185">Reference proteome</keyword>
<dbReference type="RefSeq" id="WP_085783800.1">
    <property type="nucleotide sequence ID" value="NZ_CP008743.1"/>
</dbReference>
<name>A0A1W6N3S4_9PROT</name>
<dbReference type="AlphaFoldDB" id="A0A1W6N3S4"/>
<evidence type="ECO:0000313" key="2">
    <source>
        <dbReference type="Proteomes" id="UP000237351"/>
    </source>
</evidence>